<keyword evidence="1" id="KW-0805">Transcription regulation</keyword>
<keyword evidence="2" id="KW-0238">DNA-binding</keyword>
<sequence length="357" mass="40293">MQQCSYCVNFTPAFQIIAMTKPATLKEIARRLNVSVSTVSRALHDHPSIGLRTRTQVHQLAQELNYEPNKTAIFFKQGKTFTIGVILPNLSEEFFSMAITGIEQTALKHSYNVLMGQSHDLPELEKRITATMKDHRVDGLIISLAKDSKDFEHFNQLDKYNIPVVFFDRIPPQKTAHYVSCNLRPGISQAVQFLIKKGHKRIALINGPSSLLATKERMEGYTAALHAKKIKIDMGLVVSTDLSTGGTEDAMKQLLALKNPPTAIITFNDYVALDAIRYARRHNKKINQDLSFVSCANLPITHYLDTPPLASVEQFPREQGEKAMEIMLQLLTRGEELKQKGQFFQTELESRLELIEP</sequence>
<dbReference type="CDD" id="cd01392">
    <property type="entry name" value="HTH_LacI"/>
    <property type="match status" value="1"/>
</dbReference>
<dbReference type="AlphaFoldDB" id="A0A8X8IGU0"/>
<keyword evidence="3" id="KW-0804">Transcription</keyword>
<keyword evidence="6" id="KW-1185">Reference proteome</keyword>
<reference evidence="5 6" key="1">
    <citation type="submission" date="2016-10" db="EMBL/GenBank/DDBJ databases">
        <authorList>
            <person name="Varghese N."/>
            <person name="Submissions S."/>
        </authorList>
    </citation>
    <scope>NUCLEOTIDE SEQUENCE [LARGE SCALE GENOMIC DNA]</scope>
    <source>
        <strain evidence="5 6">DSM 25353</strain>
    </source>
</reference>
<dbReference type="PANTHER" id="PTHR30146:SF109">
    <property type="entry name" value="HTH-TYPE TRANSCRIPTIONAL REGULATOR GALS"/>
    <property type="match status" value="1"/>
</dbReference>
<evidence type="ECO:0000256" key="3">
    <source>
        <dbReference type="ARBA" id="ARBA00023163"/>
    </source>
</evidence>
<organism evidence="5 6">
    <name type="scientific">Hydrobacter penzbergensis</name>
    <dbReference type="NCBI Taxonomy" id="1235997"/>
    <lineage>
        <taxon>Bacteria</taxon>
        <taxon>Pseudomonadati</taxon>
        <taxon>Bacteroidota</taxon>
        <taxon>Chitinophagia</taxon>
        <taxon>Chitinophagales</taxon>
        <taxon>Chitinophagaceae</taxon>
        <taxon>Hydrobacter</taxon>
    </lineage>
</organism>
<feature type="domain" description="HTH lacI-type" evidence="4">
    <location>
        <begin position="23"/>
        <end position="77"/>
    </location>
</feature>
<gene>
    <name evidence="5" type="ORF">SAMN05444410_11186</name>
</gene>
<dbReference type="PANTHER" id="PTHR30146">
    <property type="entry name" value="LACI-RELATED TRANSCRIPTIONAL REPRESSOR"/>
    <property type="match status" value="1"/>
</dbReference>
<evidence type="ECO:0000259" key="4">
    <source>
        <dbReference type="PROSITE" id="PS50932"/>
    </source>
</evidence>
<dbReference type="Proteomes" id="UP000198711">
    <property type="component" value="Unassembled WGS sequence"/>
</dbReference>
<dbReference type="GO" id="GO:0003700">
    <property type="term" value="F:DNA-binding transcription factor activity"/>
    <property type="evidence" value="ECO:0007669"/>
    <property type="project" value="TreeGrafter"/>
</dbReference>
<protein>
    <submittedName>
        <fullName evidence="5">Transcriptional regulator, LacI family</fullName>
    </submittedName>
</protein>
<accession>A0A8X8IGU0</accession>
<evidence type="ECO:0000313" key="5">
    <source>
        <dbReference type="EMBL" id="SDX23512.1"/>
    </source>
</evidence>
<name>A0A8X8IGU0_9BACT</name>
<dbReference type="InterPro" id="IPR010982">
    <property type="entry name" value="Lambda_DNA-bd_dom_sf"/>
</dbReference>
<dbReference type="SMART" id="SM00354">
    <property type="entry name" value="HTH_LACI"/>
    <property type="match status" value="1"/>
</dbReference>
<evidence type="ECO:0000313" key="6">
    <source>
        <dbReference type="Proteomes" id="UP000198711"/>
    </source>
</evidence>
<dbReference type="CDD" id="cd06267">
    <property type="entry name" value="PBP1_LacI_sugar_binding-like"/>
    <property type="match status" value="1"/>
</dbReference>
<dbReference type="EMBL" id="FNNO01000011">
    <property type="protein sequence ID" value="SDX23512.1"/>
    <property type="molecule type" value="Genomic_DNA"/>
</dbReference>
<evidence type="ECO:0000256" key="1">
    <source>
        <dbReference type="ARBA" id="ARBA00023015"/>
    </source>
</evidence>
<dbReference type="InterPro" id="IPR000843">
    <property type="entry name" value="HTH_LacI"/>
</dbReference>
<dbReference type="SUPFAM" id="SSF53822">
    <property type="entry name" value="Periplasmic binding protein-like I"/>
    <property type="match status" value="1"/>
</dbReference>
<dbReference type="Pfam" id="PF00356">
    <property type="entry name" value="LacI"/>
    <property type="match status" value="1"/>
</dbReference>
<dbReference type="SUPFAM" id="SSF47413">
    <property type="entry name" value="lambda repressor-like DNA-binding domains"/>
    <property type="match status" value="1"/>
</dbReference>
<comment type="caution">
    <text evidence="5">The sequence shown here is derived from an EMBL/GenBank/DDBJ whole genome shotgun (WGS) entry which is preliminary data.</text>
</comment>
<dbReference type="Pfam" id="PF00532">
    <property type="entry name" value="Peripla_BP_1"/>
    <property type="match status" value="1"/>
</dbReference>
<evidence type="ECO:0000256" key="2">
    <source>
        <dbReference type="ARBA" id="ARBA00023125"/>
    </source>
</evidence>
<dbReference type="Gene3D" id="1.10.260.40">
    <property type="entry name" value="lambda repressor-like DNA-binding domains"/>
    <property type="match status" value="1"/>
</dbReference>
<dbReference type="GO" id="GO:0000976">
    <property type="term" value="F:transcription cis-regulatory region binding"/>
    <property type="evidence" value="ECO:0007669"/>
    <property type="project" value="TreeGrafter"/>
</dbReference>
<dbReference type="Gene3D" id="3.40.50.2300">
    <property type="match status" value="2"/>
</dbReference>
<dbReference type="InterPro" id="IPR028082">
    <property type="entry name" value="Peripla_BP_I"/>
</dbReference>
<dbReference type="PROSITE" id="PS50932">
    <property type="entry name" value="HTH_LACI_2"/>
    <property type="match status" value="1"/>
</dbReference>
<proteinExistence type="predicted"/>
<dbReference type="InterPro" id="IPR001761">
    <property type="entry name" value="Peripla_BP/Lac1_sug-bd_dom"/>
</dbReference>